<feature type="compositionally biased region" description="Polar residues" evidence="1">
    <location>
        <begin position="169"/>
        <end position="179"/>
    </location>
</feature>
<comment type="caution">
    <text evidence="2">The sequence shown here is derived from an EMBL/GenBank/DDBJ whole genome shotgun (WGS) entry which is preliminary data.</text>
</comment>
<dbReference type="EMBL" id="CAMXCT010001386">
    <property type="protein sequence ID" value="CAI3989587.1"/>
    <property type="molecule type" value="Genomic_DNA"/>
</dbReference>
<keyword evidence="4" id="KW-1185">Reference proteome</keyword>
<dbReference type="EMBL" id="CAMXCT030001386">
    <property type="protein sequence ID" value="CAL4776899.1"/>
    <property type="molecule type" value="Genomic_DNA"/>
</dbReference>
<reference evidence="3 4" key="2">
    <citation type="submission" date="2024-05" db="EMBL/GenBank/DDBJ databases">
        <authorList>
            <person name="Chen Y."/>
            <person name="Shah S."/>
            <person name="Dougan E. K."/>
            <person name="Thang M."/>
            <person name="Chan C."/>
        </authorList>
    </citation>
    <scope>NUCLEOTIDE SEQUENCE [LARGE SCALE GENOMIC DNA]</scope>
</reference>
<evidence type="ECO:0000256" key="1">
    <source>
        <dbReference type="SAM" id="MobiDB-lite"/>
    </source>
</evidence>
<dbReference type="AlphaFoldDB" id="A0A9P1FX92"/>
<sequence length="193" mass="21966">YTLVPGGFLKYLHEKEQWPSSFVARDMCENSVGRPSVLDFWVYFQSVLKSVTVCEAPVDRIRRHLAAVERRLEGIAATELQQRSMREDPMCSSAALSACSTDGAPWNKMLRWLFEMQGYQHNKFCEGLKFLLRNEAGVELYRGSMGVLNKQKNLFWSLPRSTLKKEMQYASTGRDSGNSAKKKGAELTEVLSK</sequence>
<feature type="non-terminal residue" evidence="2">
    <location>
        <position position="1"/>
    </location>
</feature>
<feature type="non-terminal residue" evidence="2">
    <location>
        <position position="193"/>
    </location>
</feature>
<evidence type="ECO:0000313" key="3">
    <source>
        <dbReference type="EMBL" id="CAL4776899.1"/>
    </source>
</evidence>
<dbReference type="Proteomes" id="UP001152797">
    <property type="component" value="Unassembled WGS sequence"/>
</dbReference>
<proteinExistence type="predicted"/>
<feature type="region of interest" description="Disordered" evidence="1">
    <location>
        <begin position="168"/>
        <end position="193"/>
    </location>
</feature>
<gene>
    <name evidence="2" type="ORF">C1SCF055_LOCUS16653</name>
</gene>
<evidence type="ECO:0000313" key="2">
    <source>
        <dbReference type="EMBL" id="CAI3989587.1"/>
    </source>
</evidence>
<dbReference type="EMBL" id="CAMXCT020001386">
    <property type="protein sequence ID" value="CAL1142962.1"/>
    <property type="molecule type" value="Genomic_DNA"/>
</dbReference>
<protein>
    <submittedName>
        <fullName evidence="2">Uncharacterized protein</fullName>
    </submittedName>
</protein>
<reference evidence="2" key="1">
    <citation type="submission" date="2022-10" db="EMBL/GenBank/DDBJ databases">
        <authorList>
            <person name="Chen Y."/>
            <person name="Dougan E. K."/>
            <person name="Chan C."/>
            <person name="Rhodes N."/>
            <person name="Thang M."/>
        </authorList>
    </citation>
    <scope>NUCLEOTIDE SEQUENCE</scope>
</reference>
<organism evidence="2">
    <name type="scientific">Cladocopium goreaui</name>
    <dbReference type="NCBI Taxonomy" id="2562237"/>
    <lineage>
        <taxon>Eukaryota</taxon>
        <taxon>Sar</taxon>
        <taxon>Alveolata</taxon>
        <taxon>Dinophyceae</taxon>
        <taxon>Suessiales</taxon>
        <taxon>Symbiodiniaceae</taxon>
        <taxon>Cladocopium</taxon>
    </lineage>
</organism>
<accession>A0A9P1FX92</accession>
<evidence type="ECO:0000313" key="4">
    <source>
        <dbReference type="Proteomes" id="UP001152797"/>
    </source>
</evidence>
<name>A0A9P1FX92_9DINO</name>